<comment type="subcellular location">
    <subcellularLocation>
        <location evidence="13 14">Cytoplasm</location>
    </subcellularLocation>
</comment>
<dbReference type="GO" id="GO:0005829">
    <property type="term" value="C:cytosol"/>
    <property type="evidence" value="ECO:0007669"/>
    <property type="project" value="TreeGrafter"/>
</dbReference>
<protein>
    <recommendedName>
        <fullName evidence="7 13">Triosephosphate isomerase</fullName>
        <shortName evidence="13">TIM</shortName>
        <shortName evidence="13">TPI</shortName>
        <ecNumber evidence="6 13">5.3.1.1</ecNumber>
    </recommendedName>
    <alternativeName>
        <fullName evidence="13">Triose-phosphate isomerase</fullName>
    </alternativeName>
</protein>
<name>A0A3N1P8V6_9GAMM</name>
<dbReference type="Gene3D" id="3.20.20.70">
    <property type="entry name" value="Aldolase class I"/>
    <property type="match status" value="1"/>
</dbReference>
<evidence type="ECO:0000313" key="15">
    <source>
        <dbReference type="EMBL" id="ROQ24985.1"/>
    </source>
</evidence>
<dbReference type="RefSeq" id="WP_123421857.1">
    <property type="nucleotide sequence ID" value="NZ_JBLXAC010000006.1"/>
</dbReference>
<feature type="active site" description="Proton acceptor" evidence="13">
    <location>
        <position position="167"/>
    </location>
</feature>
<evidence type="ECO:0000256" key="7">
    <source>
        <dbReference type="ARBA" id="ARBA00019397"/>
    </source>
</evidence>
<dbReference type="FunFam" id="3.20.20.70:FF:000020">
    <property type="entry name" value="Triosephosphate isomerase"/>
    <property type="match status" value="1"/>
</dbReference>
<evidence type="ECO:0000256" key="11">
    <source>
        <dbReference type="ARBA" id="ARBA00023235"/>
    </source>
</evidence>
<evidence type="ECO:0000256" key="5">
    <source>
        <dbReference type="ARBA" id="ARBA00011738"/>
    </source>
</evidence>
<keyword evidence="11 13" id="KW-0413">Isomerase</keyword>
<dbReference type="GO" id="GO:0006096">
    <property type="term" value="P:glycolytic process"/>
    <property type="evidence" value="ECO:0007669"/>
    <property type="project" value="UniProtKB-UniRule"/>
</dbReference>
<evidence type="ECO:0000256" key="14">
    <source>
        <dbReference type="RuleBase" id="RU363013"/>
    </source>
</evidence>
<evidence type="ECO:0000256" key="4">
    <source>
        <dbReference type="ARBA" id="ARBA00007422"/>
    </source>
</evidence>
<sequence>MRRPLVMGNWKLHGTKASVEKLLVDLMASTSELKDVDIAVCPPVIFINQAEQLLHDAAIEIGAQNIDVNRQGAFTGEIAADMLGEFGVKYVLVGHSERRAMHHENDDLVARKFEAVKEAGLIPVLCVGETQTERHNGETKDVIGHQIQAVIKRCGRKSFENAVVAYEPVWAIGSGQAASPVDAQKVHQFIRELVAAQDKDSSEALRILYGGSVKASNAQALFSMDDVDGALVGGASLDAGEFASIIKAAK</sequence>
<evidence type="ECO:0000256" key="6">
    <source>
        <dbReference type="ARBA" id="ARBA00011940"/>
    </source>
</evidence>
<dbReference type="PANTHER" id="PTHR21139:SF42">
    <property type="entry name" value="TRIOSEPHOSPHATE ISOMERASE"/>
    <property type="match status" value="1"/>
</dbReference>
<reference evidence="15 16" key="1">
    <citation type="submission" date="2018-11" db="EMBL/GenBank/DDBJ databases">
        <title>Genomic Encyclopedia of Type Strains, Phase IV (KMG-IV): sequencing the most valuable type-strain genomes for metagenomic binning, comparative biology and taxonomic classification.</title>
        <authorList>
            <person name="Goeker M."/>
        </authorList>
    </citation>
    <scope>NUCLEOTIDE SEQUENCE [LARGE SCALE GENOMIC DNA]</scope>
    <source>
        <strain evidence="15 16">DSM 21945</strain>
    </source>
</reference>
<evidence type="ECO:0000256" key="9">
    <source>
        <dbReference type="ARBA" id="ARBA00022490"/>
    </source>
</evidence>
<dbReference type="InterPro" id="IPR035990">
    <property type="entry name" value="TIM_sf"/>
</dbReference>
<dbReference type="NCBIfam" id="TIGR00419">
    <property type="entry name" value="tim"/>
    <property type="match status" value="1"/>
</dbReference>
<dbReference type="PROSITE" id="PS00171">
    <property type="entry name" value="TIM_1"/>
    <property type="match status" value="1"/>
</dbReference>
<comment type="pathway">
    <text evidence="2 13 14">Carbohydrate biosynthesis; gluconeogenesis.</text>
</comment>
<dbReference type="GO" id="GO:0019563">
    <property type="term" value="P:glycerol catabolic process"/>
    <property type="evidence" value="ECO:0007669"/>
    <property type="project" value="TreeGrafter"/>
</dbReference>
<dbReference type="PROSITE" id="PS51440">
    <property type="entry name" value="TIM_2"/>
    <property type="match status" value="1"/>
</dbReference>
<keyword evidence="10 13" id="KW-0324">Glycolysis</keyword>
<feature type="binding site" evidence="13">
    <location>
        <begin position="9"/>
        <end position="11"/>
    </location>
    <ligand>
        <name>substrate</name>
    </ligand>
</feature>
<dbReference type="AlphaFoldDB" id="A0A3N1P8V6"/>
<accession>A0A3N1P8V6</accession>
<feature type="active site" description="Electrophile" evidence="13">
    <location>
        <position position="95"/>
    </location>
</feature>
<keyword evidence="16" id="KW-1185">Reference proteome</keyword>
<comment type="caution">
    <text evidence="15">The sequence shown here is derived from an EMBL/GenBank/DDBJ whole genome shotgun (WGS) entry which is preliminary data.</text>
</comment>
<dbReference type="InterPro" id="IPR013785">
    <property type="entry name" value="Aldolase_TIM"/>
</dbReference>
<dbReference type="CDD" id="cd00311">
    <property type="entry name" value="TIM"/>
    <property type="match status" value="1"/>
</dbReference>
<dbReference type="UniPathway" id="UPA00138"/>
<dbReference type="SUPFAM" id="SSF51351">
    <property type="entry name" value="Triosephosphate isomerase (TIM)"/>
    <property type="match status" value="1"/>
</dbReference>
<dbReference type="UniPathway" id="UPA00109">
    <property type="reaction ID" value="UER00189"/>
</dbReference>
<evidence type="ECO:0000256" key="2">
    <source>
        <dbReference type="ARBA" id="ARBA00004742"/>
    </source>
</evidence>
<comment type="function">
    <text evidence="12 13">Involved in the gluconeogenesis. Catalyzes stereospecifically the conversion of dihydroxyacetone phosphate (DHAP) to D-glyceraldehyde-3-phosphate (G3P).</text>
</comment>
<comment type="catalytic activity">
    <reaction evidence="1 13 14">
        <text>D-glyceraldehyde 3-phosphate = dihydroxyacetone phosphate</text>
        <dbReference type="Rhea" id="RHEA:18585"/>
        <dbReference type="ChEBI" id="CHEBI:57642"/>
        <dbReference type="ChEBI" id="CHEBI:59776"/>
        <dbReference type="EC" id="5.3.1.1"/>
    </reaction>
</comment>
<dbReference type="InterPro" id="IPR022896">
    <property type="entry name" value="TrioseP_Isoase_bac/euk"/>
</dbReference>
<evidence type="ECO:0000256" key="10">
    <source>
        <dbReference type="ARBA" id="ARBA00023152"/>
    </source>
</evidence>
<dbReference type="Pfam" id="PF00121">
    <property type="entry name" value="TIM"/>
    <property type="match status" value="1"/>
</dbReference>
<dbReference type="EMBL" id="RJUL01000006">
    <property type="protein sequence ID" value="ROQ24985.1"/>
    <property type="molecule type" value="Genomic_DNA"/>
</dbReference>
<dbReference type="GO" id="GO:0004807">
    <property type="term" value="F:triose-phosphate isomerase activity"/>
    <property type="evidence" value="ECO:0007669"/>
    <property type="project" value="UniProtKB-UniRule"/>
</dbReference>
<keyword evidence="8 13" id="KW-0312">Gluconeogenesis</keyword>
<dbReference type="STRING" id="584787.GCA_001247655_03971"/>
<feature type="binding site" evidence="13">
    <location>
        <position position="212"/>
    </location>
    <ligand>
        <name>substrate</name>
    </ligand>
</feature>
<evidence type="ECO:0000256" key="8">
    <source>
        <dbReference type="ARBA" id="ARBA00022432"/>
    </source>
</evidence>
<dbReference type="InterPro" id="IPR020861">
    <property type="entry name" value="Triosephosphate_isomerase_AS"/>
</dbReference>
<evidence type="ECO:0000256" key="12">
    <source>
        <dbReference type="ARBA" id="ARBA00055680"/>
    </source>
</evidence>
<keyword evidence="9 13" id="KW-0963">Cytoplasm</keyword>
<organism evidence="15 16">
    <name type="scientific">Gallaecimonas pentaromativorans</name>
    <dbReference type="NCBI Taxonomy" id="584787"/>
    <lineage>
        <taxon>Bacteria</taxon>
        <taxon>Pseudomonadati</taxon>
        <taxon>Pseudomonadota</taxon>
        <taxon>Gammaproteobacteria</taxon>
        <taxon>Enterobacterales</taxon>
        <taxon>Gallaecimonadaceae</taxon>
        <taxon>Gallaecimonas</taxon>
    </lineage>
</organism>
<dbReference type="GO" id="GO:0006094">
    <property type="term" value="P:gluconeogenesis"/>
    <property type="evidence" value="ECO:0007669"/>
    <property type="project" value="UniProtKB-UniRule"/>
</dbReference>
<comment type="similarity">
    <text evidence="4 13 14">Belongs to the triosephosphate isomerase family.</text>
</comment>
<comment type="subunit">
    <text evidence="5 13 14">Homodimer.</text>
</comment>
<evidence type="ECO:0000256" key="1">
    <source>
        <dbReference type="ARBA" id="ARBA00000474"/>
    </source>
</evidence>
<feature type="binding site" evidence="13">
    <location>
        <begin position="233"/>
        <end position="234"/>
    </location>
    <ligand>
        <name>substrate</name>
    </ligand>
</feature>
<comment type="pathway">
    <text evidence="3">Carbohydrate metabolism; erythritol degradation.</text>
</comment>
<evidence type="ECO:0000256" key="13">
    <source>
        <dbReference type="HAMAP-Rule" id="MF_00147"/>
    </source>
</evidence>
<dbReference type="InterPro" id="IPR000652">
    <property type="entry name" value="Triosephosphate_isomerase"/>
</dbReference>
<proteinExistence type="inferred from homology"/>
<dbReference type="Proteomes" id="UP000268033">
    <property type="component" value="Unassembled WGS sequence"/>
</dbReference>
<comment type="pathway">
    <text evidence="13 14">Carbohydrate degradation; glycolysis; D-glyceraldehyde 3-phosphate from glycerone phosphate: step 1/1.</text>
</comment>
<gene>
    <name evidence="13" type="primary">tpiA</name>
    <name evidence="15" type="ORF">EDC28_106233</name>
</gene>
<dbReference type="HAMAP" id="MF_00147_B">
    <property type="entry name" value="TIM_B"/>
    <property type="match status" value="1"/>
</dbReference>
<evidence type="ECO:0000313" key="16">
    <source>
        <dbReference type="Proteomes" id="UP000268033"/>
    </source>
</evidence>
<evidence type="ECO:0000256" key="3">
    <source>
        <dbReference type="ARBA" id="ARBA00004939"/>
    </source>
</evidence>
<feature type="binding site" evidence="13">
    <location>
        <position position="173"/>
    </location>
    <ligand>
        <name>substrate</name>
    </ligand>
</feature>
<dbReference type="PANTHER" id="PTHR21139">
    <property type="entry name" value="TRIOSEPHOSPHATE ISOMERASE"/>
    <property type="match status" value="1"/>
</dbReference>
<dbReference type="EC" id="5.3.1.1" evidence="6 13"/>
<dbReference type="GO" id="GO:0046166">
    <property type="term" value="P:glyceraldehyde-3-phosphate biosynthetic process"/>
    <property type="evidence" value="ECO:0007669"/>
    <property type="project" value="TreeGrafter"/>
</dbReference>